<dbReference type="EMBL" id="KV748721">
    <property type="protein sequence ID" value="OCL13452.1"/>
    <property type="molecule type" value="Genomic_DNA"/>
</dbReference>
<evidence type="ECO:0000313" key="3">
    <source>
        <dbReference type="Proteomes" id="UP000250140"/>
    </source>
</evidence>
<protein>
    <recommendedName>
        <fullName evidence="4">Apple domain-containing protein</fullName>
    </recommendedName>
</protein>
<keyword evidence="3" id="KW-1185">Reference proteome</keyword>
<dbReference type="AlphaFoldDB" id="A0A8E2FA59"/>
<keyword evidence="1" id="KW-0732">Signal</keyword>
<evidence type="ECO:0000313" key="2">
    <source>
        <dbReference type="EMBL" id="OCL13452.1"/>
    </source>
</evidence>
<feature type="signal peptide" evidence="1">
    <location>
        <begin position="1"/>
        <end position="18"/>
    </location>
</feature>
<accession>A0A8E2FA59</accession>
<reference evidence="2 3" key="1">
    <citation type="journal article" date="2016" name="Nat. Commun.">
        <title>Ectomycorrhizal ecology is imprinted in the genome of the dominant symbiotic fungus Cenococcum geophilum.</title>
        <authorList>
            <consortium name="DOE Joint Genome Institute"/>
            <person name="Peter M."/>
            <person name="Kohler A."/>
            <person name="Ohm R.A."/>
            <person name="Kuo A."/>
            <person name="Krutzmann J."/>
            <person name="Morin E."/>
            <person name="Arend M."/>
            <person name="Barry K.W."/>
            <person name="Binder M."/>
            <person name="Choi C."/>
            <person name="Clum A."/>
            <person name="Copeland A."/>
            <person name="Grisel N."/>
            <person name="Haridas S."/>
            <person name="Kipfer T."/>
            <person name="LaButti K."/>
            <person name="Lindquist E."/>
            <person name="Lipzen A."/>
            <person name="Maire R."/>
            <person name="Meier B."/>
            <person name="Mihaltcheva S."/>
            <person name="Molinier V."/>
            <person name="Murat C."/>
            <person name="Poggeler S."/>
            <person name="Quandt C.A."/>
            <person name="Sperisen C."/>
            <person name="Tritt A."/>
            <person name="Tisserant E."/>
            <person name="Crous P.W."/>
            <person name="Henrissat B."/>
            <person name="Nehls U."/>
            <person name="Egli S."/>
            <person name="Spatafora J.W."/>
            <person name="Grigoriev I.V."/>
            <person name="Martin F.M."/>
        </authorList>
    </citation>
    <scope>NUCLEOTIDE SEQUENCE [LARGE SCALE GENOMIC DNA]</scope>
    <source>
        <strain evidence="2 3">CBS 207.34</strain>
    </source>
</reference>
<feature type="chain" id="PRO_5034500985" description="Apple domain-containing protein" evidence="1">
    <location>
        <begin position="19"/>
        <end position="179"/>
    </location>
</feature>
<name>A0A8E2FA59_9PEZI</name>
<sequence length="179" mass="19390">MYFPAIASAAVLISSTLAGPLTIRDQDPQQRICKNLNVQEGGCIRYVKGFDVTGVVTEVDLTFPQIKEACDCIQACLDRPTTCAAYVWKFSTAASVQSGHRTCTLYSQFNLPTDVAIEINTNSTLNKNINAAELLALGNNPQPGAPVPQCFKDFPTNTIPDNECRSGEVWQLANGNTLC</sequence>
<dbReference type="Proteomes" id="UP000250140">
    <property type="component" value="Unassembled WGS sequence"/>
</dbReference>
<gene>
    <name evidence="2" type="ORF">AOQ84DRAFT_415194</name>
</gene>
<dbReference type="OrthoDB" id="3899536at2759"/>
<evidence type="ECO:0008006" key="4">
    <source>
        <dbReference type="Google" id="ProtNLM"/>
    </source>
</evidence>
<evidence type="ECO:0000256" key="1">
    <source>
        <dbReference type="SAM" id="SignalP"/>
    </source>
</evidence>
<proteinExistence type="predicted"/>
<organism evidence="2 3">
    <name type="scientific">Glonium stellatum</name>
    <dbReference type="NCBI Taxonomy" id="574774"/>
    <lineage>
        <taxon>Eukaryota</taxon>
        <taxon>Fungi</taxon>
        <taxon>Dikarya</taxon>
        <taxon>Ascomycota</taxon>
        <taxon>Pezizomycotina</taxon>
        <taxon>Dothideomycetes</taxon>
        <taxon>Pleosporomycetidae</taxon>
        <taxon>Gloniales</taxon>
        <taxon>Gloniaceae</taxon>
        <taxon>Glonium</taxon>
    </lineage>
</organism>